<dbReference type="Proteomes" id="UP000186955">
    <property type="component" value="Unassembled WGS sequence"/>
</dbReference>
<protein>
    <submittedName>
        <fullName evidence="2">Uncharacterized protein</fullName>
    </submittedName>
</protein>
<evidence type="ECO:0000313" key="3">
    <source>
        <dbReference type="Proteomes" id="UP000186955"/>
    </source>
</evidence>
<reference evidence="2 3" key="1">
    <citation type="submission" date="2016-10" db="EMBL/GenBank/DDBJ databases">
        <title>Genome sequence of the ascomycete fungus Penicillium subrubescens.</title>
        <authorList>
            <person name="De Vries R.P."/>
            <person name="Peng M."/>
            <person name="Dilokpimol A."/>
            <person name="Hilden K."/>
            <person name="Makela M.R."/>
            <person name="Grigoriev I."/>
            <person name="Riley R."/>
            <person name="Granchi Z."/>
        </authorList>
    </citation>
    <scope>NUCLEOTIDE SEQUENCE [LARGE SCALE GENOMIC DNA]</scope>
    <source>
        <strain evidence="2 3">CBS 132785</strain>
    </source>
</reference>
<name>A0A1Q5T6U4_9EURO</name>
<proteinExistence type="predicted"/>
<gene>
    <name evidence="2" type="ORF">PENSUB_10964</name>
</gene>
<organism evidence="2 3">
    <name type="scientific">Penicillium subrubescens</name>
    <dbReference type="NCBI Taxonomy" id="1316194"/>
    <lineage>
        <taxon>Eukaryota</taxon>
        <taxon>Fungi</taxon>
        <taxon>Dikarya</taxon>
        <taxon>Ascomycota</taxon>
        <taxon>Pezizomycotina</taxon>
        <taxon>Eurotiomycetes</taxon>
        <taxon>Eurotiomycetidae</taxon>
        <taxon>Eurotiales</taxon>
        <taxon>Aspergillaceae</taxon>
        <taxon>Penicillium</taxon>
    </lineage>
</organism>
<accession>A0A1Q5T6U4</accession>
<dbReference type="AlphaFoldDB" id="A0A1Q5T6U4"/>
<evidence type="ECO:0000313" key="2">
    <source>
        <dbReference type="EMBL" id="OKO95943.1"/>
    </source>
</evidence>
<keyword evidence="3" id="KW-1185">Reference proteome</keyword>
<evidence type="ECO:0000256" key="1">
    <source>
        <dbReference type="SAM" id="MobiDB-lite"/>
    </source>
</evidence>
<comment type="caution">
    <text evidence="2">The sequence shown here is derived from an EMBL/GenBank/DDBJ whole genome shotgun (WGS) entry which is preliminary data.</text>
</comment>
<feature type="region of interest" description="Disordered" evidence="1">
    <location>
        <begin position="243"/>
        <end position="268"/>
    </location>
</feature>
<dbReference type="EMBL" id="MNBE01000701">
    <property type="protein sequence ID" value="OKO95943.1"/>
    <property type="molecule type" value="Genomic_DNA"/>
</dbReference>
<sequence>MVTQSLSEDSAAFRSLKYRVASPLNPTGSVQSYYVVCDVPKITNLSDTSIKPFGVIYIASVPIQGDGSTYTFTFGDDIFACCGYQQLQDGTIVSTIDNAAMDLNGVQNNIANMVINNGGPGFAVSSPGAESGTFEIIVPNYDSTKYHEVWCGLGMTKPLYSALSDAGGTENAVPGVRACACWQAQSAAKYQVTPMPRFSVVTGEFEVEQVIDINGVGVDVKIDFSGQGNKVYASVTQGNEGTFGPVTYSASPPDERSTNSGSSPESASEYKSILGYDFEVDNFFQELGALESMAPSVK</sequence>